<feature type="transmembrane region" description="Helical" evidence="1">
    <location>
        <begin position="26"/>
        <end position="48"/>
    </location>
</feature>
<evidence type="ECO:0000256" key="1">
    <source>
        <dbReference type="SAM" id="Phobius"/>
    </source>
</evidence>
<dbReference type="AlphaFoldDB" id="A0A6J4JZH7"/>
<feature type="transmembrane region" description="Helical" evidence="1">
    <location>
        <begin position="54"/>
        <end position="74"/>
    </location>
</feature>
<feature type="transmembrane region" description="Helical" evidence="1">
    <location>
        <begin position="114"/>
        <end position="137"/>
    </location>
</feature>
<reference evidence="2" key="1">
    <citation type="submission" date="2020-02" db="EMBL/GenBank/DDBJ databases">
        <authorList>
            <person name="Meier V. D."/>
        </authorList>
    </citation>
    <scope>NUCLEOTIDE SEQUENCE</scope>
    <source>
        <strain evidence="2">AVDCRST_MAG61</strain>
    </source>
</reference>
<sequence>MTVESPAGPATQPAEPSIHMLRARRLLVGGFVGGAVAAVLSLLVGGIVHGIEGVLSAAVAAALVLFFYGVGQYVMVRSADAGARTLMAVSLVSYTTRVAILGLVLWVFDTYADAWSTMIPMVLFLTTVAVVVGWLAAEIWTFARLRIGVYDTEYVPPSGTGGAA</sequence>
<dbReference type="EMBL" id="CADCTT010000028">
    <property type="protein sequence ID" value="CAA9291399.1"/>
    <property type="molecule type" value="Genomic_DNA"/>
</dbReference>
<organism evidence="2">
    <name type="scientific">uncultured Friedmanniella sp</name>
    <dbReference type="NCBI Taxonomy" id="335381"/>
    <lineage>
        <taxon>Bacteria</taxon>
        <taxon>Bacillati</taxon>
        <taxon>Actinomycetota</taxon>
        <taxon>Actinomycetes</taxon>
        <taxon>Propionibacteriales</taxon>
        <taxon>Nocardioidaceae</taxon>
        <taxon>Friedmanniella</taxon>
        <taxon>environmental samples</taxon>
    </lineage>
</organism>
<evidence type="ECO:0000313" key="2">
    <source>
        <dbReference type="EMBL" id="CAA9291399.1"/>
    </source>
</evidence>
<keyword evidence="1" id="KW-1133">Transmembrane helix</keyword>
<proteinExistence type="predicted"/>
<keyword evidence="1" id="KW-0812">Transmembrane</keyword>
<name>A0A6J4JZH7_9ACTN</name>
<keyword evidence="1" id="KW-0472">Membrane</keyword>
<protein>
    <submittedName>
        <fullName evidence="2">Uncharacterized protein</fullName>
    </submittedName>
</protein>
<feature type="transmembrane region" description="Helical" evidence="1">
    <location>
        <begin position="86"/>
        <end position="108"/>
    </location>
</feature>
<accession>A0A6J4JZH7</accession>
<gene>
    <name evidence="2" type="ORF">AVDCRST_MAG61-198</name>
</gene>